<feature type="compositionally biased region" description="Acidic residues" evidence="1">
    <location>
        <begin position="112"/>
        <end position="127"/>
    </location>
</feature>
<evidence type="ECO:0000313" key="2">
    <source>
        <dbReference type="EMBL" id="THU75289.1"/>
    </source>
</evidence>
<protein>
    <submittedName>
        <fullName evidence="2">Uncharacterized protein</fullName>
    </submittedName>
</protein>
<feature type="region of interest" description="Disordered" evidence="1">
    <location>
        <begin position="68"/>
        <end position="136"/>
    </location>
</feature>
<name>A0A4S8KIR8_DENBC</name>
<dbReference type="Proteomes" id="UP000297245">
    <property type="component" value="Unassembled WGS sequence"/>
</dbReference>
<organism evidence="2 3">
    <name type="scientific">Dendrothele bispora (strain CBS 962.96)</name>
    <dbReference type="NCBI Taxonomy" id="1314807"/>
    <lineage>
        <taxon>Eukaryota</taxon>
        <taxon>Fungi</taxon>
        <taxon>Dikarya</taxon>
        <taxon>Basidiomycota</taxon>
        <taxon>Agaricomycotina</taxon>
        <taxon>Agaricomycetes</taxon>
        <taxon>Agaricomycetidae</taxon>
        <taxon>Agaricales</taxon>
        <taxon>Agaricales incertae sedis</taxon>
        <taxon>Dendrothele</taxon>
    </lineage>
</organism>
<keyword evidence="3" id="KW-1185">Reference proteome</keyword>
<gene>
    <name evidence="2" type="ORF">K435DRAFT_846965</name>
</gene>
<reference evidence="2 3" key="1">
    <citation type="journal article" date="2019" name="Nat. Ecol. Evol.">
        <title>Megaphylogeny resolves global patterns of mushroom evolution.</title>
        <authorList>
            <person name="Varga T."/>
            <person name="Krizsan K."/>
            <person name="Foldi C."/>
            <person name="Dima B."/>
            <person name="Sanchez-Garcia M."/>
            <person name="Sanchez-Ramirez S."/>
            <person name="Szollosi G.J."/>
            <person name="Szarkandi J.G."/>
            <person name="Papp V."/>
            <person name="Albert L."/>
            <person name="Andreopoulos W."/>
            <person name="Angelini C."/>
            <person name="Antonin V."/>
            <person name="Barry K.W."/>
            <person name="Bougher N.L."/>
            <person name="Buchanan P."/>
            <person name="Buyck B."/>
            <person name="Bense V."/>
            <person name="Catcheside P."/>
            <person name="Chovatia M."/>
            <person name="Cooper J."/>
            <person name="Damon W."/>
            <person name="Desjardin D."/>
            <person name="Finy P."/>
            <person name="Geml J."/>
            <person name="Haridas S."/>
            <person name="Hughes K."/>
            <person name="Justo A."/>
            <person name="Karasinski D."/>
            <person name="Kautmanova I."/>
            <person name="Kiss B."/>
            <person name="Kocsube S."/>
            <person name="Kotiranta H."/>
            <person name="LaButti K.M."/>
            <person name="Lechner B.E."/>
            <person name="Liimatainen K."/>
            <person name="Lipzen A."/>
            <person name="Lukacs Z."/>
            <person name="Mihaltcheva S."/>
            <person name="Morgado L.N."/>
            <person name="Niskanen T."/>
            <person name="Noordeloos M.E."/>
            <person name="Ohm R.A."/>
            <person name="Ortiz-Santana B."/>
            <person name="Ovrebo C."/>
            <person name="Racz N."/>
            <person name="Riley R."/>
            <person name="Savchenko A."/>
            <person name="Shiryaev A."/>
            <person name="Soop K."/>
            <person name="Spirin V."/>
            <person name="Szebenyi C."/>
            <person name="Tomsovsky M."/>
            <person name="Tulloss R.E."/>
            <person name="Uehling J."/>
            <person name="Grigoriev I.V."/>
            <person name="Vagvolgyi C."/>
            <person name="Papp T."/>
            <person name="Martin F.M."/>
            <person name="Miettinen O."/>
            <person name="Hibbett D.S."/>
            <person name="Nagy L.G."/>
        </authorList>
    </citation>
    <scope>NUCLEOTIDE SEQUENCE [LARGE SCALE GENOMIC DNA]</scope>
    <source>
        <strain evidence="2 3">CBS 962.96</strain>
    </source>
</reference>
<feature type="compositionally biased region" description="Low complexity" evidence="1">
    <location>
        <begin position="92"/>
        <end position="111"/>
    </location>
</feature>
<sequence>MRSLNSLLLTIKPSGMGIDYVQKKDTFLTVGKCVNFGVNSHLTNASSVEYGPVELETDEGENRHARVIEAEESGTVTDDDFIVPRPHHSRSSSRASIATSNFGRTPPTTDYDSPEEEPEEEEADIADEPAPAPELL</sequence>
<dbReference type="AlphaFoldDB" id="A0A4S8KIR8"/>
<evidence type="ECO:0000256" key="1">
    <source>
        <dbReference type="SAM" id="MobiDB-lite"/>
    </source>
</evidence>
<accession>A0A4S8KIR8</accession>
<evidence type="ECO:0000313" key="3">
    <source>
        <dbReference type="Proteomes" id="UP000297245"/>
    </source>
</evidence>
<proteinExistence type="predicted"/>
<dbReference type="EMBL" id="ML182455">
    <property type="protein sequence ID" value="THU75289.1"/>
    <property type="molecule type" value="Genomic_DNA"/>
</dbReference>